<protein>
    <submittedName>
        <fullName evidence="1">Calcium-binding protein</fullName>
    </submittedName>
</protein>
<dbReference type="AlphaFoldDB" id="A0A537IYJ4"/>
<comment type="caution">
    <text evidence="1">The sequence shown here is derived from an EMBL/GenBank/DDBJ whole genome shotgun (WGS) entry which is preliminary data.</text>
</comment>
<evidence type="ECO:0000313" key="1">
    <source>
        <dbReference type="EMBL" id="TMI76353.1"/>
    </source>
</evidence>
<dbReference type="Pfam" id="PF11535">
    <property type="entry name" value="Calci_bind_CcbP"/>
    <property type="match status" value="1"/>
</dbReference>
<organism evidence="1 2">
    <name type="scientific">Candidatus Segetimicrobium genomatis</name>
    <dbReference type="NCBI Taxonomy" id="2569760"/>
    <lineage>
        <taxon>Bacteria</taxon>
        <taxon>Bacillati</taxon>
        <taxon>Candidatus Sysuimicrobiota</taxon>
        <taxon>Candidatus Sysuimicrobiia</taxon>
        <taxon>Candidatus Sysuimicrobiales</taxon>
        <taxon>Candidatus Segetimicrobiaceae</taxon>
        <taxon>Candidatus Segetimicrobium</taxon>
    </lineage>
</organism>
<dbReference type="Proteomes" id="UP000320048">
    <property type="component" value="Unassembled WGS sequence"/>
</dbReference>
<dbReference type="EMBL" id="VBAO01000515">
    <property type="protein sequence ID" value="TMI76353.1"/>
    <property type="molecule type" value="Genomic_DNA"/>
</dbReference>
<reference evidence="1 2" key="1">
    <citation type="journal article" date="2019" name="Nat. Microbiol.">
        <title>Mediterranean grassland soil C-N compound turnover is dependent on rainfall and depth, and is mediated by genomically divergent microorganisms.</title>
        <authorList>
            <person name="Diamond S."/>
            <person name="Andeer P.F."/>
            <person name="Li Z."/>
            <person name="Crits-Christoph A."/>
            <person name="Burstein D."/>
            <person name="Anantharaman K."/>
            <person name="Lane K.R."/>
            <person name="Thomas B.C."/>
            <person name="Pan C."/>
            <person name="Northen T.R."/>
            <person name="Banfield J.F."/>
        </authorList>
    </citation>
    <scope>NUCLEOTIDE SEQUENCE [LARGE SCALE GENOMIC DNA]</scope>
    <source>
        <strain evidence="1">NP_7</strain>
    </source>
</reference>
<dbReference type="InterPro" id="IPR020994">
    <property type="entry name" value="Uncharacterised_Ca-bd_CcbP"/>
</dbReference>
<name>A0A537IYJ4_9BACT</name>
<accession>A0A537IYJ4</accession>
<evidence type="ECO:0000313" key="2">
    <source>
        <dbReference type="Proteomes" id="UP000320048"/>
    </source>
</evidence>
<sequence length="107" mass="12645">MEIVVDAYTESERAMGWYYYLEEGLQFPFRARCIKRRAVSPLKPGDEVEAIGMAPEEECGHEMFVLIRWERRRLAVPLSQLEGIRADRKTLQAIGDWHYWTTKGYEF</sequence>
<proteinExistence type="predicted"/>
<dbReference type="Gene3D" id="6.10.140.400">
    <property type="match status" value="2"/>
</dbReference>
<gene>
    <name evidence="1" type="ORF">E6H04_15065</name>
</gene>